<dbReference type="GO" id="GO:0035615">
    <property type="term" value="F:clathrin adaptor activity"/>
    <property type="evidence" value="ECO:0007669"/>
    <property type="project" value="TreeGrafter"/>
</dbReference>
<comment type="cofactor">
    <cofactor evidence="2">
        <name>Ca(2+)</name>
        <dbReference type="ChEBI" id="CHEBI:29108"/>
    </cofactor>
</comment>
<evidence type="ECO:0000256" key="10">
    <source>
        <dbReference type="SAM" id="Coils"/>
    </source>
</evidence>
<dbReference type="InterPro" id="IPR006046">
    <property type="entry name" value="Alpha_amylase"/>
</dbReference>
<dbReference type="GO" id="GO:0043169">
    <property type="term" value="F:cation binding"/>
    <property type="evidence" value="ECO:0007669"/>
    <property type="project" value="InterPro"/>
</dbReference>
<sequence length="1196" mass="131785">NQKSVQTNYTNMMNNLKQQYKYSILTFCINQMHDGIERTKDIDLLNCKSGAEYLLSKLRMAVASAKTTQDLWKKQLTEDESTFPFLNECITLSNSMVDIVVHGKATSNLIQDVDQSVLVADNCRDATLQCIDLYSNYQASSTDTDFDKQSNDLIRRLNSLIDKTTTLLPKVSDISKEELGDLVEKELQLTHETIDEAVRQLEAMMAKSREQDTGIKCEVNGQILDSCGKLMQTIKVLINKARDLQKEIVGQGRGTASAREFYTKNHKWTEGLVSAAKNVGVNAKVLIKIVYGCDKDPHQGVLVIAAGSFLSASSEQGVNWSPSETKGQMTFNQGTCQYEKVIEGLPTNSNYDWKVAFNGNWGGDKGCNNGGNCQFNSGSSGAVLLIYNPYTGQLTTSPLSSGQTINPSVTTTASPPTTCSNPYNGRIVRASGDYQTELGSTAPWLATEANSLMTFDDTACVYFLILSGLKPDKFYEWKVTFDNAWSGSIGCGNGGNCKFSTSGAGTVKLEFEPNTKQLTFRPLPTICGNGQCELGETCRTCLVDCGECPPAVCGDGTCDDSESCSSCPNDCGKCPVCGDGICASNENHQTCSQDCPNELPGCEIFREESCQSGSQFQANAGSDAKRWQTPVPGTNGYQSSYQDYHTLVGYADIIYTNSDRQSADVCLETKHRYASTITLHYFFDGTAQTTKCKRFTSSYTGILEAIVKGSDGSTLQLPDVDFAWNAKPIASRSGDYRNGQKGAVAEMFGWQHKDIKEECEFLGKAGYLGVKLFPVHEQLMSTQPFENAMNPWYFMYQPISYNLDGRMGTREELRDLIQTCRGHGVRVYIDAVLNHFTGAGNDMNQHRNPNGCVKWGNKTSSAPVERQSPYYTGAYTYQYNPNTGKAPANEFPGAAIGPEDFHCDRVLGSWSDLFILNNGWLVGLTDLDTSKETVRERQAAYLVDMLSLGASGFRIDAAKHMSPEDISAIMKKVQTKMGGKLPDDFFVWLEVLTGGEAGVIWQGPSWYGTMFENTLKQDLGSDSEVNKIKMWDGLYPKEPQNNPTVSRHRVVIQNDDHDQQNPGSSSRDMANFGCVLVKNCPVGEHRNFEIRLFTNPNGVSNNNDDWPIRFILSSYYHTHGDLGIPDGKSSCDLCTTTCETCRSSVPYIKAYDRMACAYTGTGYTRTHRDIAVINAMRAWMKLTPVSGSSLGIAHCA</sequence>
<accession>A0A815KEB3</accession>
<dbReference type="InterPro" id="IPR006047">
    <property type="entry name" value="GH13_cat_dom"/>
</dbReference>
<evidence type="ECO:0000256" key="8">
    <source>
        <dbReference type="ARBA" id="ARBA00023214"/>
    </source>
</evidence>
<gene>
    <name evidence="12" type="ORF">IZO911_LOCUS39015</name>
</gene>
<dbReference type="GO" id="GO:0006897">
    <property type="term" value="P:endocytosis"/>
    <property type="evidence" value="ECO:0007669"/>
    <property type="project" value="InterPro"/>
</dbReference>
<proteinExistence type="inferred from homology"/>
<dbReference type="Gene3D" id="3.20.20.80">
    <property type="entry name" value="Glycosidases"/>
    <property type="match status" value="1"/>
</dbReference>
<dbReference type="SUPFAM" id="SSF51445">
    <property type="entry name" value="(Trans)glycosidases"/>
    <property type="match status" value="1"/>
</dbReference>
<dbReference type="PROSITE" id="PS50945">
    <property type="entry name" value="I_LWEQ"/>
    <property type="match status" value="1"/>
</dbReference>
<keyword evidence="8" id="KW-0868">Chloride</keyword>
<dbReference type="GO" id="GO:0007015">
    <property type="term" value="P:actin filament organization"/>
    <property type="evidence" value="ECO:0007669"/>
    <property type="project" value="TreeGrafter"/>
</dbReference>
<name>A0A815KEB3_9BILA</name>
<evidence type="ECO:0000256" key="6">
    <source>
        <dbReference type="ARBA" id="ARBA00012595"/>
    </source>
</evidence>
<evidence type="ECO:0000256" key="5">
    <source>
        <dbReference type="ARBA" id="ARBA00008061"/>
    </source>
</evidence>
<dbReference type="Gene3D" id="2.60.40.10">
    <property type="entry name" value="Immunoglobulins"/>
    <property type="match status" value="1"/>
</dbReference>
<dbReference type="GO" id="GO:0004556">
    <property type="term" value="F:alpha-amylase activity"/>
    <property type="evidence" value="ECO:0007669"/>
    <property type="project" value="UniProtKB-EC"/>
</dbReference>
<organism evidence="12 13">
    <name type="scientific">Adineta steineri</name>
    <dbReference type="NCBI Taxonomy" id="433720"/>
    <lineage>
        <taxon>Eukaryota</taxon>
        <taxon>Metazoa</taxon>
        <taxon>Spiralia</taxon>
        <taxon>Gnathifera</taxon>
        <taxon>Rotifera</taxon>
        <taxon>Eurotatoria</taxon>
        <taxon>Bdelloidea</taxon>
        <taxon>Adinetida</taxon>
        <taxon>Adinetidae</taxon>
        <taxon>Adineta</taxon>
    </lineage>
</organism>
<comment type="subcellular location">
    <subcellularLocation>
        <location evidence="4">Cytoplasm</location>
    </subcellularLocation>
</comment>
<evidence type="ECO:0000313" key="13">
    <source>
        <dbReference type="Proteomes" id="UP000663860"/>
    </source>
</evidence>
<evidence type="ECO:0000256" key="7">
    <source>
        <dbReference type="ARBA" id="ARBA00022490"/>
    </source>
</evidence>
<feature type="coiled-coil region" evidence="10">
    <location>
        <begin position="191"/>
        <end position="247"/>
    </location>
</feature>
<evidence type="ECO:0000256" key="1">
    <source>
        <dbReference type="ARBA" id="ARBA00000548"/>
    </source>
</evidence>
<dbReference type="SMART" id="SM00307">
    <property type="entry name" value="ILWEQ"/>
    <property type="match status" value="1"/>
</dbReference>
<dbReference type="EC" id="3.2.1.1" evidence="6"/>
<dbReference type="InterPro" id="IPR030224">
    <property type="entry name" value="Sla2_fam"/>
</dbReference>
<comment type="cofactor">
    <cofactor evidence="3">
        <name>chloride</name>
        <dbReference type="ChEBI" id="CHEBI:17996"/>
    </cofactor>
</comment>
<dbReference type="GO" id="GO:0048268">
    <property type="term" value="P:clathrin coat assembly"/>
    <property type="evidence" value="ECO:0007669"/>
    <property type="project" value="TreeGrafter"/>
</dbReference>
<dbReference type="GO" id="GO:0030864">
    <property type="term" value="C:cortical actin cytoskeleton"/>
    <property type="evidence" value="ECO:0007669"/>
    <property type="project" value="TreeGrafter"/>
</dbReference>
<dbReference type="Proteomes" id="UP000663860">
    <property type="component" value="Unassembled WGS sequence"/>
</dbReference>
<evidence type="ECO:0000256" key="3">
    <source>
        <dbReference type="ARBA" id="ARBA00001923"/>
    </source>
</evidence>
<dbReference type="GO" id="GO:0051015">
    <property type="term" value="F:actin filament binding"/>
    <property type="evidence" value="ECO:0007669"/>
    <property type="project" value="TreeGrafter"/>
</dbReference>
<evidence type="ECO:0000256" key="9">
    <source>
        <dbReference type="RuleBase" id="RU003615"/>
    </source>
</evidence>
<dbReference type="GO" id="GO:0032051">
    <property type="term" value="F:clathrin light chain binding"/>
    <property type="evidence" value="ECO:0007669"/>
    <property type="project" value="TreeGrafter"/>
</dbReference>
<dbReference type="SMART" id="SM00642">
    <property type="entry name" value="Aamy"/>
    <property type="match status" value="1"/>
</dbReference>
<keyword evidence="10" id="KW-0175">Coiled coil</keyword>
<dbReference type="PRINTS" id="PR00110">
    <property type="entry name" value="ALPHAAMYLASE"/>
</dbReference>
<dbReference type="InterPro" id="IPR013783">
    <property type="entry name" value="Ig-like_fold"/>
</dbReference>
<dbReference type="Gene3D" id="1.20.1410.10">
    <property type="entry name" value="I/LWEQ domain"/>
    <property type="match status" value="1"/>
</dbReference>
<dbReference type="InterPro" id="IPR017853">
    <property type="entry name" value="GH"/>
</dbReference>
<dbReference type="EMBL" id="CAJNOE010001138">
    <property type="protein sequence ID" value="CAF1392073.1"/>
    <property type="molecule type" value="Genomic_DNA"/>
</dbReference>
<dbReference type="PANTHER" id="PTHR10407:SF15">
    <property type="entry name" value="HUNTINGTIN INTERACTING PROTEIN 1"/>
    <property type="match status" value="1"/>
</dbReference>
<reference evidence="12" key="1">
    <citation type="submission" date="2021-02" db="EMBL/GenBank/DDBJ databases">
        <authorList>
            <person name="Nowell W R."/>
        </authorList>
    </citation>
    <scope>NUCLEOTIDE SEQUENCE</scope>
</reference>
<dbReference type="Pfam" id="PF00128">
    <property type="entry name" value="Alpha-amylase"/>
    <property type="match status" value="1"/>
</dbReference>
<keyword evidence="7" id="KW-0963">Cytoplasm</keyword>
<dbReference type="GO" id="GO:0080025">
    <property type="term" value="F:phosphatidylinositol-3,5-bisphosphate binding"/>
    <property type="evidence" value="ECO:0007669"/>
    <property type="project" value="TreeGrafter"/>
</dbReference>
<dbReference type="SUPFAM" id="SSF109885">
    <property type="entry name" value="I/LWEQ domain"/>
    <property type="match status" value="1"/>
</dbReference>
<evidence type="ECO:0000256" key="2">
    <source>
        <dbReference type="ARBA" id="ARBA00001913"/>
    </source>
</evidence>
<dbReference type="PANTHER" id="PTHR10407">
    <property type="entry name" value="HUNTINGTIN INTERACTING PROTEIN 1"/>
    <property type="match status" value="1"/>
</dbReference>
<dbReference type="GO" id="GO:0005975">
    <property type="term" value="P:carbohydrate metabolic process"/>
    <property type="evidence" value="ECO:0007669"/>
    <property type="project" value="InterPro"/>
</dbReference>
<evidence type="ECO:0000259" key="11">
    <source>
        <dbReference type="PROSITE" id="PS50945"/>
    </source>
</evidence>
<dbReference type="InterPro" id="IPR002558">
    <property type="entry name" value="ILWEQ_dom"/>
</dbReference>
<evidence type="ECO:0000256" key="4">
    <source>
        <dbReference type="ARBA" id="ARBA00004496"/>
    </source>
</evidence>
<feature type="domain" description="I/LWEQ" evidence="11">
    <location>
        <begin position="171"/>
        <end position="318"/>
    </location>
</feature>
<comment type="caution">
    <text evidence="12">The sequence shown here is derived from an EMBL/GenBank/DDBJ whole genome shotgun (WGS) entry which is preliminary data.</text>
</comment>
<protein>
    <recommendedName>
        <fullName evidence="6">alpha-amylase</fullName>
        <ecNumber evidence="6">3.2.1.1</ecNumber>
    </recommendedName>
</protein>
<dbReference type="AlphaFoldDB" id="A0A815KEB3"/>
<dbReference type="GO" id="GO:0030136">
    <property type="term" value="C:clathrin-coated vesicle"/>
    <property type="evidence" value="ECO:0007669"/>
    <property type="project" value="TreeGrafter"/>
</dbReference>
<comment type="similarity">
    <text evidence="5 9">Belongs to the glycosyl hydrolase 13 family.</text>
</comment>
<dbReference type="InterPro" id="IPR035964">
    <property type="entry name" value="I/LWEQ_dom_sf"/>
</dbReference>
<dbReference type="GO" id="GO:0043325">
    <property type="term" value="F:phosphatidylinositol-3,4-bisphosphate binding"/>
    <property type="evidence" value="ECO:0007669"/>
    <property type="project" value="TreeGrafter"/>
</dbReference>
<feature type="non-terminal residue" evidence="12">
    <location>
        <position position="1"/>
    </location>
</feature>
<comment type="catalytic activity">
    <reaction evidence="1">
        <text>Endohydrolysis of (1-&gt;4)-alpha-D-glucosidic linkages in polysaccharides containing three or more (1-&gt;4)-alpha-linked D-glucose units.</text>
        <dbReference type="EC" id="3.2.1.1"/>
    </reaction>
</comment>
<evidence type="ECO:0000313" key="12">
    <source>
        <dbReference type="EMBL" id="CAF1392073.1"/>
    </source>
</evidence>